<dbReference type="InterPro" id="IPR042183">
    <property type="entry name" value="MmgE/PrpD_sf_1"/>
</dbReference>
<dbReference type="Gene3D" id="1.10.4100.10">
    <property type="entry name" value="2-methylcitrate dehydratase PrpD"/>
    <property type="match status" value="1"/>
</dbReference>
<feature type="compositionally biased region" description="Basic residues" evidence="2">
    <location>
        <begin position="269"/>
        <end position="280"/>
    </location>
</feature>
<dbReference type="Proteomes" id="UP000594205">
    <property type="component" value="Chromosome"/>
</dbReference>
<dbReference type="AlphaFoldDB" id="A0A7M2SY83"/>
<accession>A0A7M2SY83</accession>
<dbReference type="PANTHER" id="PTHR16943">
    <property type="entry name" value="2-METHYLCITRATE DEHYDRATASE-RELATED"/>
    <property type="match status" value="1"/>
</dbReference>
<feature type="region of interest" description="Disordered" evidence="2">
    <location>
        <begin position="222"/>
        <end position="317"/>
    </location>
</feature>
<dbReference type="RefSeq" id="WP_194049461.1">
    <property type="nucleotide sequence ID" value="NZ_CP063373.1"/>
</dbReference>
<keyword evidence="5" id="KW-1185">Reference proteome</keyword>
<organism evidence="4 5">
    <name type="scientific">Streptomyces ferrugineus</name>
    <dbReference type="NCBI Taxonomy" id="1413221"/>
    <lineage>
        <taxon>Bacteria</taxon>
        <taxon>Bacillati</taxon>
        <taxon>Actinomycetota</taxon>
        <taxon>Actinomycetes</taxon>
        <taxon>Kitasatosporales</taxon>
        <taxon>Streptomycetaceae</taxon>
        <taxon>Streptomyces</taxon>
    </lineage>
</organism>
<evidence type="ECO:0000256" key="1">
    <source>
        <dbReference type="ARBA" id="ARBA00006174"/>
    </source>
</evidence>
<feature type="compositionally biased region" description="Basic residues" evidence="2">
    <location>
        <begin position="289"/>
        <end position="312"/>
    </location>
</feature>
<dbReference type="SUPFAM" id="SSF103378">
    <property type="entry name" value="2-methylcitrate dehydratase PrpD"/>
    <property type="match status" value="1"/>
</dbReference>
<gene>
    <name evidence="4" type="ORF">IM697_22330</name>
</gene>
<reference evidence="4 5" key="1">
    <citation type="submission" date="2020-10" db="EMBL/GenBank/DDBJ databases">
        <title>Streptomyces ferrugineus complate genome analysis.</title>
        <authorList>
            <person name="Anwar N."/>
        </authorList>
    </citation>
    <scope>NUCLEOTIDE SEQUENCE [LARGE SCALE GENOMIC DNA]</scope>
    <source>
        <strain evidence="4 5">CCTCC AA2014009</strain>
    </source>
</reference>
<dbReference type="InterPro" id="IPR036148">
    <property type="entry name" value="MmgE/PrpD_sf"/>
</dbReference>
<dbReference type="EMBL" id="CP063373">
    <property type="protein sequence ID" value="QOV40879.1"/>
    <property type="molecule type" value="Genomic_DNA"/>
</dbReference>
<name>A0A7M2SY83_9ACTN</name>
<dbReference type="PANTHER" id="PTHR16943:SF8">
    <property type="entry name" value="2-METHYLCITRATE DEHYDRATASE"/>
    <property type="match status" value="1"/>
</dbReference>
<evidence type="ECO:0000256" key="2">
    <source>
        <dbReference type="SAM" id="MobiDB-lite"/>
    </source>
</evidence>
<protein>
    <submittedName>
        <fullName evidence="4">MmgE/PrpD family protein</fullName>
    </submittedName>
</protein>
<evidence type="ECO:0000313" key="5">
    <source>
        <dbReference type="Proteomes" id="UP000594205"/>
    </source>
</evidence>
<dbReference type="GO" id="GO:0016829">
    <property type="term" value="F:lyase activity"/>
    <property type="evidence" value="ECO:0007669"/>
    <property type="project" value="InterPro"/>
</dbReference>
<dbReference type="InterPro" id="IPR005656">
    <property type="entry name" value="MmgE_PrpD"/>
</dbReference>
<dbReference type="Pfam" id="PF03972">
    <property type="entry name" value="MmgE_PrpD_N"/>
    <property type="match status" value="1"/>
</dbReference>
<dbReference type="KEGG" id="sfeu:IM697_22330"/>
<evidence type="ECO:0000259" key="3">
    <source>
        <dbReference type="Pfam" id="PF03972"/>
    </source>
</evidence>
<sequence length="334" mass="36408">MPLAEELSSYALSLSYGDLSAHAVHTAKQRLVDSLGCGLGAFDATPVRNGRAFAEAYLSPACTVLGTRQTTTPDIAAFVNGTMVRYFDFNDGYIGKEVGHPSDNVPACLAVAEAEGSSDADLLLAIVLAYEIQCGFQDAANLHRGGWDHVNYVLLASTIAAGRLMRLSQRQLTDAINIALNSHIAMRQVRSGALSQWKGSSAPNAARNGIVSARLAQHGFTGPSPVFEGQSGFKNQVVRRQAAVRDRGRPHRPPRRARPAGHRPERYGQRRTRAARRPRSRPGGEQPRRAHPRAPRQLARSRHRRAPRHGPHTAHDHFAVLPAVRRFLAACLAR</sequence>
<evidence type="ECO:0000313" key="4">
    <source>
        <dbReference type="EMBL" id="QOV40879.1"/>
    </source>
</evidence>
<feature type="domain" description="MmgE/PrpD N-terminal" evidence="3">
    <location>
        <begin position="5"/>
        <end position="240"/>
    </location>
</feature>
<feature type="compositionally biased region" description="Basic residues" evidence="2">
    <location>
        <begin position="248"/>
        <end position="261"/>
    </location>
</feature>
<dbReference type="InterPro" id="IPR045336">
    <property type="entry name" value="MmgE_PrpD_N"/>
</dbReference>
<comment type="similarity">
    <text evidence="1">Belongs to the PrpD family.</text>
</comment>
<proteinExistence type="inferred from homology"/>